<dbReference type="InterPro" id="IPR012171">
    <property type="entry name" value="Fatty_acid_desaturase"/>
</dbReference>
<evidence type="ECO:0000256" key="1">
    <source>
        <dbReference type="SAM" id="Phobius"/>
    </source>
</evidence>
<accession>A0A1Z5JH17</accession>
<keyword evidence="1" id="KW-1133">Transmembrane helix</keyword>
<evidence type="ECO:0000313" key="4">
    <source>
        <dbReference type="EMBL" id="GAX13295.1"/>
    </source>
</evidence>
<organism evidence="4 5">
    <name type="scientific">Fistulifera solaris</name>
    <name type="common">Oleaginous diatom</name>
    <dbReference type="NCBI Taxonomy" id="1519565"/>
    <lineage>
        <taxon>Eukaryota</taxon>
        <taxon>Sar</taxon>
        <taxon>Stramenopiles</taxon>
        <taxon>Ochrophyta</taxon>
        <taxon>Bacillariophyta</taxon>
        <taxon>Bacillariophyceae</taxon>
        <taxon>Bacillariophycidae</taxon>
        <taxon>Naviculales</taxon>
        <taxon>Naviculaceae</taxon>
        <taxon>Fistulifera</taxon>
    </lineage>
</organism>
<dbReference type="PIRSF" id="PIRSF015921">
    <property type="entry name" value="FA_sphinglp_des"/>
    <property type="match status" value="1"/>
</dbReference>
<dbReference type="SMART" id="SM01117">
    <property type="entry name" value="Cyt-b5"/>
    <property type="match status" value="1"/>
</dbReference>
<dbReference type="Pfam" id="PF00487">
    <property type="entry name" value="FA_desaturase"/>
    <property type="match status" value="1"/>
</dbReference>
<dbReference type="SUPFAM" id="SSF55856">
    <property type="entry name" value="Cytochrome b5-like heme/steroid binding domain"/>
    <property type="match status" value="1"/>
</dbReference>
<evidence type="ECO:0000259" key="3">
    <source>
        <dbReference type="PROSITE" id="PS50255"/>
    </source>
</evidence>
<reference evidence="4 5" key="1">
    <citation type="journal article" date="2015" name="Plant Cell">
        <title>Oil accumulation by the oleaginous diatom Fistulifera solaris as revealed by the genome and transcriptome.</title>
        <authorList>
            <person name="Tanaka T."/>
            <person name="Maeda Y."/>
            <person name="Veluchamy A."/>
            <person name="Tanaka M."/>
            <person name="Abida H."/>
            <person name="Marechal E."/>
            <person name="Bowler C."/>
            <person name="Muto M."/>
            <person name="Sunaga Y."/>
            <person name="Tanaka M."/>
            <person name="Yoshino T."/>
            <person name="Taniguchi T."/>
            <person name="Fukuda Y."/>
            <person name="Nemoto M."/>
            <person name="Matsumoto M."/>
            <person name="Wong P.S."/>
            <person name="Aburatani S."/>
            <person name="Fujibuchi W."/>
        </authorList>
    </citation>
    <scope>NUCLEOTIDE SEQUENCE [LARGE SCALE GENOMIC DNA]</scope>
    <source>
        <strain evidence="4 5">JPCC DA0580</strain>
    </source>
</reference>
<dbReference type="Pfam" id="PF00173">
    <property type="entry name" value="Cyt-b5"/>
    <property type="match status" value="1"/>
</dbReference>
<dbReference type="GO" id="GO:0042759">
    <property type="term" value="P:long-chain fatty acid biosynthetic process"/>
    <property type="evidence" value="ECO:0007669"/>
    <property type="project" value="UniProtKB-ARBA"/>
</dbReference>
<keyword evidence="1" id="KW-0472">Membrane</keyword>
<protein>
    <recommendedName>
        <fullName evidence="3">Cytochrome b5 heme-binding domain-containing protein</fullName>
    </recommendedName>
</protein>
<dbReference type="InterPro" id="IPR005804">
    <property type="entry name" value="FA_desaturase_dom"/>
</dbReference>
<evidence type="ECO:0000256" key="2">
    <source>
        <dbReference type="SAM" id="SignalP"/>
    </source>
</evidence>
<name>A0A1Z5JH17_FISSO</name>
<gene>
    <name evidence="4" type="ORF">FisN_17Hh236</name>
</gene>
<dbReference type="OrthoDB" id="260091at2759"/>
<dbReference type="InParanoid" id="A0A1Z5JH17"/>
<dbReference type="CDD" id="cd03506">
    <property type="entry name" value="Delta6-FADS-like"/>
    <property type="match status" value="1"/>
</dbReference>
<feature type="domain" description="Cytochrome b5 heme-binding" evidence="3">
    <location>
        <begin position="78"/>
        <end position="128"/>
    </location>
</feature>
<dbReference type="AlphaFoldDB" id="A0A1Z5JH17"/>
<dbReference type="InterPro" id="IPR001199">
    <property type="entry name" value="Cyt_B5-like_heme/steroid-bd"/>
</dbReference>
<evidence type="ECO:0000313" key="5">
    <source>
        <dbReference type="Proteomes" id="UP000198406"/>
    </source>
</evidence>
<proteinExistence type="predicted"/>
<dbReference type="PANTHER" id="PTHR19353:SF19">
    <property type="entry name" value="DELTA(5) FATTY ACID DESATURASE C-RELATED"/>
    <property type="match status" value="1"/>
</dbReference>
<feature type="signal peptide" evidence="2">
    <location>
        <begin position="1"/>
        <end position="19"/>
    </location>
</feature>
<keyword evidence="1" id="KW-0812">Transmembrane</keyword>
<feature type="chain" id="PRO_5013346317" description="Cytochrome b5 heme-binding domain-containing protein" evidence="2">
    <location>
        <begin position="20"/>
        <end position="488"/>
    </location>
</feature>
<dbReference type="InterPro" id="IPR036400">
    <property type="entry name" value="Cyt_B5-like_heme/steroid_sf"/>
</dbReference>
<dbReference type="GO" id="GO:0016020">
    <property type="term" value="C:membrane"/>
    <property type="evidence" value="ECO:0007669"/>
    <property type="project" value="TreeGrafter"/>
</dbReference>
<dbReference type="PROSITE" id="PS50255">
    <property type="entry name" value="CYTOCHROME_B5_2"/>
    <property type="match status" value="1"/>
</dbReference>
<dbReference type="GO" id="GO:0016717">
    <property type="term" value="F:oxidoreductase activity, acting on paired donors, with oxidation of a pair of donors resulting in the reduction of molecular oxygen to two molecules of water"/>
    <property type="evidence" value="ECO:0007669"/>
    <property type="project" value="TreeGrafter"/>
</dbReference>
<feature type="transmembrane region" description="Helical" evidence="1">
    <location>
        <begin position="284"/>
        <end position="302"/>
    </location>
</feature>
<comment type="caution">
    <text evidence="4">The sequence shown here is derived from an EMBL/GenBank/DDBJ whole genome shotgun (WGS) entry which is preliminary data.</text>
</comment>
<dbReference type="EMBL" id="BDSP01000061">
    <property type="protein sequence ID" value="GAX13295.1"/>
    <property type="molecule type" value="Genomic_DNA"/>
</dbReference>
<dbReference type="GO" id="GO:0006636">
    <property type="term" value="P:unsaturated fatty acid biosynthetic process"/>
    <property type="evidence" value="ECO:0007669"/>
    <property type="project" value="UniProtKB-ARBA"/>
</dbReference>
<dbReference type="Proteomes" id="UP000198406">
    <property type="component" value="Unassembled WGS sequence"/>
</dbReference>
<feature type="transmembrane region" description="Helical" evidence="1">
    <location>
        <begin position="323"/>
        <end position="343"/>
    </location>
</feature>
<keyword evidence="2" id="KW-0732">Signal</keyword>
<dbReference type="Gene3D" id="3.10.120.10">
    <property type="entry name" value="Cytochrome b5-like heme/steroid binding domain"/>
    <property type="match status" value="1"/>
</dbReference>
<dbReference type="PANTHER" id="PTHR19353">
    <property type="entry name" value="FATTY ACID DESATURASE 2"/>
    <property type="match status" value="1"/>
</dbReference>
<sequence length="488" mass="55271">MVQLAKAASYLLCLTASQAFQTPHRKAPSLVRSFVATSPTKISSDESITPKGWDCDEEANCVPVDACDEQKCRTSLDIRIHGKWYDLSGWRKAHPGGEHWLDYYDGRDATEVMDAFHSLKGRAMYQRLPKSKPETTQLLEQTVPPDSPTQLNFRKLRDQLEKDGWWERDMVHEFTQLGLWASCVIGAAATASTVPFVSICLLSISMTAAGWLGHDYIHGVDNFCNRFRNFSALGGGLIPTWWSDKHNKHHALTNELGVDEDLATDPFIYSYVPDPSQDSPLRKIQHYIFWIPFSFLFALWRIDSIKVAIESIEQKRPNAKNEMYSLLIHYAVLLTVFPFQVWFPSVFVSGLLSALIVTPTHQSEAMFSEYQPDWVTQQFQSTRNAVTTNPFSEWIWGGMQYQLEHHLFPSMPRNRYPALREILQKFAAENNIPGGYRESGEFEILKMNWQLYKNVAEADAIPGAPLSRGRIGQQGAIVTTSSPAASVA</sequence>
<keyword evidence="5" id="KW-1185">Reference proteome</keyword>